<keyword evidence="4" id="KW-1185">Reference proteome</keyword>
<dbReference type="PROSITE" id="PS50893">
    <property type="entry name" value="ABC_TRANSPORTER_2"/>
    <property type="match status" value="1"/>
</dbReference>
<organism evidence="3 4">
    <name type="scientific">Actinoalloteichus hoggarensis</name>
    <dbReference type="NCBI Taxonomy" id="1470176"/>
    <lineage>
        <taxon>Bacteria</taxon>
        <taxon>Bacillati</taxon>
        <taxon>Actinomycetota</taxon>
        <taxon>Actinomycetes</taxon>
        <taxon>Pseudonocardiales</taxon>
        <taxon>Pseudonocardiaceae</taxon>
        <taxon>Actinoalloteichus</taxon>
    </lineage>
</organism>
<accession>A0A221W317</accession>
<dbReference type="InterPro" id="IPR017871">
    <property type="entry name" value="ABC_transporter-like_CS"/>
</dbReference>
<dbReference type="Pfam" id="PF00005">
    <property type="entry name" value="ABC_tran"/>
    <property type="match status" value="1"/>
</dbReference>
<dbReference type="SUPFAM" id="SSF52540">
    <property type="entry name" value="P-loop containing nucleoside triphosphate hydrolases"/>
    <property type="match status" value="1"/>
</dbReference>
<keyword evidence="3" id="KW-0378">Hydrolase</keyword>
<keyword evidence="2 3" id="KW-0067">ATP-binding</keyword>
<dbReference type="SMART" id="SM00382">
    <property type="entry name" value="AAA"/>
    <property type="match status" value="1"/>
</dbReference>
<dbReference type="KEGG" id="ahg:AHOG_12280"/>
<keyword evidence="1" id="KW-0547">Nucleotide-binding</keyword>
<evidence type="ECO:0000256" key="2">
    <source>
        <dbReference type="ARBA" id="ARBA00022840"/>
    </source>
</evidence>
<dbReference type="PROSITE" id="PS00211">
    <property type="entry name" value="ABC_TRANSPORTER_1"/>
    <property type="match status" value="1"/>
</dbReference>
<dbReference type="EC" id="3.6.3.-" evidence="3"/>
<evidence type="ECO:0000256" key="1">
    <source>
        <dbReference type="ARBA" id="ARBA00022741"/>
    </source>
</evidence>
<sequence length="240" mass="25479">MAETTTADPTSPADVERVLGLRSVSMTYPTPSGPVGAVRDVTVDIPARGLTVLAGPSGSGKSTLLRVLALLDRPTSGRVLFGDRDLGGLDAGRLRRLRRSRIALVYQNPAENLFDYLTVGENLRAAAQLAHRADPGEGLLDQLGLPGTGGWRVRALSGGQQQRLALACTLAMGCEVVLADEPTSQLDARSADLVLDSLRRVTALDVPVIVASHDERLRSGADTLVWLRDGELITVEGGRR</sequence>
<dbReference type="Proteomes" id="UP000204221">
    <property type="component" value="Chromosome"/>
</dbReference>
<gene>
    <name evidence="3" type="primary">macB2</name>
    <name evidence="3" type="ORF">AHOG_12280</name>
</gene>
<dbReference type="InterPro" id="IPR003439">
    <property type="entry name" value="ABC_transporter-like_ATP-bd"/>
</dbReference>
<dbReference type="Gene3D" id="3.40.50.300">
    <property type="entry name" value="P-loop containing nucleotide triphosphate hydrolases"/>
    <property type="match status" value="1"/>
</dbReference>
<dbReference type="GO" id="GO:0005886">
    <property type="term" value="C:plasma membrane"/>
    <property type="evidence" value="ECO:0007669"/>
    <property type="project" value="TreeGrafter"/>
</dbReference>
<dbReference type="InterPro" id="IPR015854">
    <property type="entry name" value="ABC_transpr_LolD-like"/>
</dbReference>
<dbReference type="InterPro" id="IPR027417">
    <property type="entry name" value="P-loop_NTPase"/>
</dbReference>
<dbReference type="AlphaFoldDB" id="A0A221W317"/>
<evidence type="ECO:0000313" key="4">
    <source>
        <dbReference type="Proteomes" id="UP000204221"/>
    </source>
</evidence>
<dbReference type="PANTHER" id="PTHR24220:SF685">
    <property type="entry name" value="ABC TRANSPORTER RELATED"/>
    <property type="match status" value="1"/>
</dbReference>
<dbReference type="PANTHER" id="PTHR24220">
    <property type="entry name" value="IMPORT ATP-BINDING PROTEIN"/>
    <property type="match status" value="1"/>
</dbReference>
<dbReference type="InterPro" id="IPR003593">
    <property type="entry name" value="AAA+_ATPase"/>
</dbReference>
<reference evidence="3 4" key="1">
    <citation type="submission" date="2017-07" db="EMBL/GenBank/DDBJ databases">
        <title>Complete genome sequence of Actinoalloteichus hoggarensis DSM 45943, type strain of Actinoalloteichus hoggarensis.</title>
        <authorList>
            <person name="Ruckert C."/>
            <person name="Nouioui I."/>
            <person name="Willmese J."/>
            <person name="van Wezel G."/>
            <person name="Klenk H.-P."/>
            <person name="Kalinowski J."/>
            <person name="Zotchev S.B."/>
        </authorList>
    </citation>
    <scope>NUCLEOTIDE SEQUENCE [LARGE SCALE GENOMIC DNA]</scope>
    <source>
        <strain evidence="3 4">DSM 45943</strain>
    </source>
</reference>
<dbReference type="EMBL" id="CP022521">
    <property type="protein sequence ID" value="ASO20099.1"/>
    <property type="molecule type" value="Genomic_DNA"/>
</dbReference>
<dbReference type="GO" id="GO:0022857">
    <property type="term" value="F:transmembrane transporter activity"/>
    <property type="evidence" value="ECO:0007669"/>
    <property type="project" value="TreeGrafter"/>
</dbReference>
<evidence type="ECO:0000313" key="3">
    <source>
        <dbReference type="EMBL" id="ASO20099.1"/>
    </source>
</evidence>
<proteinExistence type="predicted"/>
<dbReference type="GO" id="GO:0005524">
    <property type="term" value="F:ATP binding"/>
    <property type="evidence" value="ECO:0007669"/>
    <property type="project" value="UniProtKB-KW"/>
</dbReference>
<protein>
    <submittedName>
        <fullName evidence="3">Macrolide export ATP-binding/permease protein MacB</fullName>
        <ecNumber evidence="3">3.6.3.-</ecNumber>
    </submittedName>
</protein>
<name>A0A221W317_9PSEU</name>
<dbReference type="GO" id="GO:0016887">
    <property type="term" value="F:ATP hydrolysis activity"/>
    <property type="evidence" value="ECO:0007669"/>
    <property type="project" value="InterPro"/>
</dbReference>